<comment type="caution">
    <text evidence="1">The sequence shown here is derived from an EMBL/GenBank/DDBJ whole genome shotgun (WGS) entry which is preliminary data.</text>
</comment>
<evidence type="ECO:0000313" key="1">
    <source>
        <dbReference type="EMBL" id="KAL2631802.1"/>
    </source>
</evidence>
<protein>
    <submittedName>
        <fullName evidence="1">Uncharacterized protein</fullName>
    </submittedName>
</protein>
<dbReference type="EMBL" id="JBHFFA010000004">
    <property type="protein sequence ID" value="KAL2631802.1"/>
    <property type="molecule type" value="Genomic_DNA"/>
</dbReference>
<gene>
    <name evidence="1" type="ORF">R1flu_016488</name>
</gene>
<reference evidence="1 2" key="1">
    <citation type="submission" date="2024-09" db="EMBL/GenBank/DDBJ databases">
        <title>Chromosome-scale assembly of Riccia fluitans.</title>
        <authorList>
            <person name="Paukszto L."/>
            <person name="Sawicki J."/>
            <person name="Karawczyk K."/>
            <person name="Piernik-Szablinska J."/>
            <person name="Szczecinska M."/>
            <person name="Mazdziarz M."/>
        </authorList>
    </citation>
    <scope>NUCLEOTIDE SEQUENCE [LARGE SCALE GENOMIC DNA]</scope>
    <source>
        <strain evidence="1">Rf_01</strain>
        <tissue evidence="1">Aerial parts of the thallus</tissue>
    </source>
</reference>
<keyword evidence="2" id="KW-1185">Reference proteome</keyword>
<accession>A0ABD1YM00</accession>
<organism evidence="1 2">
    <name type="scientific">Riccia fluitans</name>
    <dbReference type="NCBI Taxonomy" id="41844"/>
    <lineage>
        <taxon>Eukaryota</taxon>
        <taxon>Viridiplantae</taxon>
        <taxon>Streptophyta</taxon>
        <taxon>Embryophyta</taxon>
        <taxon>Marchantiophyta</taxon>
        <taxon>Marchantiopsida</taxon>
        <taxon>Marchantiidae</taxon>
        <taxon>Marchantiales</taxon>
        <taxon>Ricciaceae</taxon>
        <taxon>Riccia</taxon>
    </lineage>
</organism>
<proteinExistence type="predicted"/>
<name>A0ABD1YM00_9MARC</name>
<dbReference type="AlphaFoldDB" id="A0ABD1YM00"/>
<evidence type="ECO:0000313" key="2">
    <source>
        <dbReference type="Proteomes" id="UP001605036"/>
    </source>
</evidence>
<sequence>MSNNELSFDLWDILKAIGAPSTMEADMDAEGDDLEVYGHEARHVMSENMSTLLMDNAPTKRKVDPMISYESHQMYKASLVSLLVGNPTLSKDWLTRIKQSVYFNGVKPKPRVDGVSVCIMDDGSDCVVLFDAIHNLFSISSRGLQTRQKGRRDGEMNKVWFGRVQKIRMKYNGKWGKSRNEINLLDRPMAQGNEGCCCHMLFNWYSPIARSRVKFTYNNIDLQWIDLESVITIVSLKMERTVHIMWILDSNDIGRVDEFVASL</sequence>
<dbReference type="Proteomes" id="UP001605036">
    <property type="component" value="Unassembled WGS sequence"/>
</dbReference>